<dbReference type="SUPFAM" id="SSF47413">
    <property type="entry name" value="lambda repressor-like DNA-binding domains"/>
    <property type="match status" value="1"/>
</dbReference>
<dbReference type="PANTHER" id="PTHR35010:SF2">
    <property type="entry name" value="BLL4672 PROTEIN"/>
    <property type="match status" value="1"/>
</dbReference>
<evidence type="ECO:0000259" key="1">
    <source>
        <dbReference type="SMART" id="SM00530"/>
    </source>
</evidence>
<dbReference type="InterPro" id="IPR010982">
    <property type="entry name" value="Lambda_DNA-bd_dom_sf"/>
</dbReference>
<proteinExistence type="predicted"/>
<dbReference type="Gene3D" id="3.30.450.180">
    <property type="match status" value="1"/>
</dbReference>
<keyword evidence="3" id="KW-1185">Reference proteome</keyword>
<accession>A0A8H9GFJ2</accession>
<comment type="caution">
    <text evidence="2">The sequence shown here is derived from an EMBL/GenBank/DDBJ whole genome shotgun (WGS) entry which is preliminary data.</text>
</comment>
<dbReference type="Pfam" id="PF17765">
    <property type="entry name" value="MLTR_LBD"/>
    <property type="match status" value="1"/>
</dbReference>
<feature type="domain" description="HTH cro/C1-type" evidence="1">
    <location>
        <begin position="9"/>
        <end position="81"/>
    </location>
</feature>
<evidence type="ECO:0000313" key="2">
    <source>
        <dbReference type="EMBL" id="GGM14539.1"/>
    </source>
</evidence>
<dbReference type="Proteomes" id="UP000655589">
    <property type="component" value="Unassembled WGS sequence"/>
</dbReference>
<protein>
    <submittedName>
        <fullName evidence="2">Transcriptional regulator</fullName>
    </submittedName>
</protein>
<sequence length="282" mass="31452">MDRAQLATFLRSRRERTTPADVGLPAGRRRRTPGLRREEVAQLAYISTEYYTRLEQARGPHPSREVLSGLSRALRLSDTERRHLHALADVPEAPPTGPPREVRQSIRDLLERLPQSAAFVSSADGEVLAWNPLAAALMEDFSALPPRERNLLRRAFLTSHADGNLYGVSDRETFVRSATSRLRTAAARYPHDPRIAQLVADLLAGSEEFARIWADGEMRIETVQRKTFRHPMVGPVTVSCDVLDITDSDQQVVIFTPDPGSPSDEALRLLGVIGTQRMDVTT</sequence>
<dbReference type="PANTHER" id="PTHR35010">
    <property type="entry name" value="BLL4672 PROTEIN-RELATED"/>
    <property type="match status" value="1"/>
</dbReference>
<reference evidence="2" key="2">
    <citation type="submission" date="2020-09" db="EMBL/GenBank/DDBJ databases">
        <authorList>
            <person name="Sun Q."/>
            <person name="Ohkuma M."/>
        </authorList>
    </citation>
    <scope>NUCLEOTIDE SEQUENCE</scope>
    <source>
        <strain evidence="2">JCM 3051</strain>
    </source>
</reference>
<dbReference type="EMBL" id="BMPT01000002">
    <property type="protein sequence ID" value="GGM14539.1"/>
    <property type="molecule type" value="Genomic_DNA"/>
</dbReference>
<dbReference type="Gene3D" id="1.10.260.40">
    <property type="entry name" value="lambda repressor-like DNA-binding domains"/>
    <property type="match status" value="1"/>
</dbReference>
<dbReference type="GO" id="GO:0003677">
    <property type="term" value="F:DNA binding"/>
    <property type="evidence" value="ECO:0007669"/>
    <property type="project" value="InterPro"/>
</dbReference>
<dbReference type="InterPro" id="IPR041413">
    <property type="entry name" value="MLTR_LBD"/>
</dbReference>
<dbReference type="InterPro" id="IPR001387">
    <property type="entry name" value="Cro/C1-type_HTH"/>
</dbReference>
<dbReference type="Pfam" id="PF13560">
    <property type="entry name" value="HTH_31"/>
    <property type="match status" value="1"/>
</dbReference>
<dbReference type="AlphaFoldDB" id="A0A8H9GFJ2"/>
<gene>
    <name evidence="2" type="ORF">GCM10010102_07520</name>
</gene>
<dbReference type="SMART" id="SM00530">
    <property type="entry name" value="HTH_XRE"/>
    <property type="match status" value="1"/>
</dbReference>
<name>A0A8H9GFJ2_9MICO</name>
<dbReference type="RefSeq" id="WP_171107926.1">
    <property type="nucleotide sequence ID" value="NZ_BMPT01000002.1"/>
</dbReference>
<organism evidence="2 3">
    <name type="scientific">Promicromonospora citrea</name>
    <dbReference type="NCBI Taxonomy" id="43677"/>
    <lineage>
        <taxon>Bacteria</taxon>
        <taxon>Bacillati</taxon>
        <taxon>Actinomycetota</taxon>
        <taxon>Actinomycetes</taxon>
        <taxon>Micrococcales</taxon>
        <taxon>Promicromonosporaceae</taxon>
        <taxon>Promicromonospora</taxon>
    </lineage>
</organism>
<reference evidence="2" key="1">
    <citation type="journal article" date="2014" name="Int. J. Syst. Evol. Microbiol.">
        <title>Complete genome sequence of Corynebacterium casei LMG S-19264T (=DSM 44701T), isolated from a smear-ripened cheese.</title>
        <authorList>
            <consortium name="US DOE Joint Genome Institute (JGI-PGF)"/>
            <person name="Walter F."/>
            <person name="Albersmeier A."/>
            <person name="Kalinowski J."/>
            <person name="Ruckert C."/>
        </authorList>
    </citation>
    <scope>NUCLEOTIDE SEQUENCE</scope>
    <source>
        <strain evidence="2">JCM 3051</strain>
    </source>
</reference>
<evidence type="ECO:0000313" key="3">
    <source>
        <dbReference type="Proteomes" id="UP000655589"/>
    </source>
</evidence>